<evidence type="ECO:0000313" key="7">
    <source>
        <dbReference type="Proteomes" id="UP000652761"/>
    </source>
</evidence>
<comment type="caution">
    <text evidence="6">The sequence shown here is derived from an EMBL/GenBank/DDBJ whole genome shotgun (WGS) entry which is preliminary data.</text>
</comment>
<dbReference type="AlphaFoldDB" id="A0A843UHP9"/>
<evidence type="ECO:0000256" key="3">
    <source>
        <dbReference type="ARBA" id="ARBA00023035"/>
    </source>
</evidence>
<reference evidence="6" key="1">
    <citation type="submission" date="2017-07" db="EMBL/GenBank/DDBJ databases">
        <title>Taro Niue Genome Assembly and Annotation.</title>
        <authorList>
            <person name="Atibalentja N."/>
            <person name="Keating K."/>
            <person name="Fields C.J."/>
        </authorList>
    </citation>
    <scope>NUCLEOTIDE SEQUENCE</scope>
    <source>
        <strain evidence="6">Niue_2</strain>
        <tissue evidence="6">Leaf</tissue>
    </source>
</reference>
<sequence>MAAAKSSFRLSLLLLLAVSLVLLSSPGAADEFLLSGQSLAPGQSLTNCGITLSMQTDCNLVLYDNGNAVWSSGTSGRGSNCRLSMQTDGNLVIYSDSNAAWASNTDRGNGNYVLVLQRDRNVVIYGSSIWATGTSRVAVAGARNAGKDHEASAGAVVVANAESIEGEPGLGRKINMMTNKA</sequence>
<keyword evidence="4" id="KW-0732">Signal</keyword>
<dbReference type="GO" id="GO:0005537">
    <property type="term" value="F:D-mannose binding"/>
    <property type="evidence" value="ECO:0007669"/>
    <property type="project" value="UniProtKB-KW"/>
</dbReference>
<keyword evidence="1" id="KW-0348">Hemagglutinin</keyword>
<dbReference type="EMBL" id="NMUH01000832">
    <property type="protein sequence ID" value="MQL85512.1"/>
    <property type="molecule type" value="Genomic_DNA"/>
</dbReference>
<dbReference type="GO" id="GO:0051707">
    <property type="term" value="P:response to other organism"/>
    <property type="evidence" value="ECO:0007669"/>
    <property type="project" value="UniProtKB-ARBA"/>
</dbReference>
<dbReference type="SMART" id="SM00108">
    <property type="entry name" value="B_lectin"/>
    <property type="match status" value="1"/>
</dbReference>
<keyword evidence="3" id="KW-0430">Lectin</keyword>
<feature type="signal peptide" evidence="4">
    <location>
        <begin position="1"/>
        <end position="29"/>
    </location>
</feature>
<dbReference type="Proteomes" id="UP000652761">
    <property type="component" value="Unassembled WGS sequence"/>
</dbReference>
<keyword evidence="2" id="KW-0677">Repeat</keyword>
<evidence type="ECO:0000256" key="1">
    <source>
        <dbReference type="ARBA" id="ARBA00022546"/>
    </source>
</evidence>
<organism evidence="6 7">
    <name type="scientific">Colocasia esculenta</name>
    <name type="common">Wild taro</name>
    <name type="synonym">Arum esculentum</name>
    <dbReference type="NCBI Taxonomy" id="4460"/>
    <lineage>
        <taxon>Eukaryota</taxon>
        <taxon>Viridiplantae</taxon>
        <taxon>Streptophyta</taxon>
        <taxon>Embryophyta</taxon>
        <taxon>Tracheophyta</taxon>
        <taxon>Spermatophyta</taxon>
        <taxon>Magnoliopsida</taxon>
        <taxon>Liliopsida</taxon>
        <taxon>Araceae</taxon>
        <taxon>Aroideae</taxon>
        <taxon>Colocasieae</taxon>
        <taxon>Colocasia</taxon>
    </lineage>
</organism>
<dbReference type="CDD" id="cd00028">
    <property type="entry name" value="B_lectin"/>
    <property type="match status" value="1"/>
</dbReference>
<keyword evidence="7" id="KW-1185">Reference proteome</keyword>
<keyword evidence="3" id="KW-0465">Mannose-binding</keyword>
<evidence type="ECO:0000256" key="4">
    <source>
        <dbReference type="SAM" id="SignalP"/>
    </source>
</evidence>
<dbReference type="SMR" id="A0A843UHP9"/>
<dbReference type="Gene3D" id="2.90.10.10">
    <property type="entry name" value="Bulb-type lectin domain"/>
    <property type="match status" value="1"/>
</dbReference>
<gene>
    <name evidence="6" type="ORF">Taro_018029</name>
</gene>
<dbReference type="PROSITE" id="PS50927">
    <property type="entry name" value="BULB_LECTIN"/>
    <property type="match status" value="1"/>
</dbReference>
<protein>
    <recommendedName>
        <fullName evidence="5">Bulb-type lectin domain-containing protein</fullName>
    </recommendedName>
</protein>
<evidence type="ECO:0000256" key="2">
    <source>
        <dbReference type="ARBA" id="ARBA00022737"/>
    </source>
</evidence>
<dbReference type="OrthoDB" id="418274at2759"/>
<dbReference type="InterPro" id="IPR036426">
    <property type="entry name" value="Bulb-type_lectin_dom_sf"/>
</dbReference>
<proteinExistence type="predicted"/>
<dbReference type="SUPFAM" id="SSF51110">
    <property type="entry name" value="alpha-D-mannose-specific plant lectins"/>
    <property type="match status" value="1"/>
</dbReference>
<feature type="chain" id="PRO_5032545718" description="Bulb-type lectin domain-containing protein" evidence="4">
    <location>
        <begin position="30"/>
        <end position="181"/>
    </location>
</feature>
<dbReference type="InterPro" id="IPR001480">
    <property type="entry name" value="Bulb-type_lectin_dom"/>
</dbReference>
<feature type="domain" description="Bulb-type lectin" evidence="5">
    <location>
        <begin position="30"/>
        <end position="137"/>
    </location>
</feature>
<accession>A0A843UHP9</accession>
<evidence type="ECO:0000259" key="5">
    <source>
        <dbReference type="PROSITE" id="PS50927"/>
    </source>
</evidence>
<name>A0A843UHP9_COLES</name>
<evidence type="ECO:0000313" key="6">
    <source>
        <dbReference type="EMBL" id="MQL85512.1"/>
    </source>
</evidence>